<comment type="similarity">
    <text evidence="1">Belongs to the TolB family.</text>
</comment>
<dbReference type="Gene3D" id="2.120.10.30">
    <property type="entry name" value="TolB, C-terminal domain"/>
    <property type="match status" value="2"/>
</dbReference>
<dbReference type="EMBL" id="JACVXB010000002">
    <property type="protein sequence ID" value="MBD0831607.1"/>
    <property type="molecule type" value="Genomic_DNA"/>
</dbReference>
<dbReference type="AlphaFoldDB" id="A0A8J6PZJ1"/>
<proteinExistence type="inferred from homology"/>
<protein>
    <submittedName>
        <fullName evidence="3">CehA/McbA family metallohydrolase</fullName>
    </submittedName>
</protein>
<evidence type="ECO:0000313" key="4">
    <source>
        <dbReference type="Proteomes" id="UP000600588"/>
    </source>
</evidence>
<evidence type="ECO:0000256" key="1">
    <source>
        <dbReference type="ARBA" id="ARBA00009820"/>
    </source>
</evidence>
<organism evidence="3 4">
    <name type="scientific">Aestuariibaculum sediminum</name>
    <dbReference type="NCBI Taxonomy" id="2770637"/>
    <lineage>
        <taxon>Bacteria</taxon>
        <taxon>Pseudomonadati</taxon>
        <taxon>Bacteroidota</taxon>
        <taxon>Flavobacteriia</taxon>
        <taxon>Flavobacteriales</taxon>
        <taxon>Flavobacteriaceae</taxon>
    </lineage>
</organism>
<dbReference type="InterPro" id="IPR011659">
    <property type="entry name" value="WD40"/>
</dbReference>
<dbReference type="PANTHER" id="PTHR36842">
    <property type="entry name" value="PROTEIN TOLB HOMOLOG"/>
    <property type="match status" value="1"/>
</dbReference>
<keyword evidence="2" id="KW-0732">Signal</keyword>
<dbReference type="PANTHER" id="PTHR36842:SF1">
    <property type="entry name" value="PROTEIN TOLB"/>
    <property type="match status" value="1"/>
</dbReference>
<keyword evidence="4" id="KW-1185">Reference proteome</keyword>
<dbReference type="RefSeq" id="WP_188229401.1">
    <property type="nucleotide sequence ID" value="NZ_JACVXB010000002.1"/>
</dbReference>
<dbReference type="InterPro" id="IPR011042">
    <property type="entry name" value="6-blade_b-propeller_TolB-like"/>
</dbReference>
<comment type="caution">
    <text evidence="3">The sequence shown here is derived from an EMBL/GenBank/DDBJ whole genome shotgun (WGS) entry which is preliminary data.</text>
</comment>
<name>A0A8J6PZJ1_9FLAO</name>
<evidence type="ECO:0000313" key="3">
    <source>
        <dbReference type="EMBL" id="MBD0831607.1"/>
    </source>
</evidence>
<dbReference type="Pfam" id="PF07676">
    <property type="entry name" value="PD40"/>
    <property type="match status" value="2"/>
</dbReference>
<gene>
    <name evidence="3" type="ORF">ICJ83_05625</name>
</gene>
<dbReference type="Proteomes" id="UP000600588">
    <property type="component" value="Unassembled WGS sequence"/>
</dbReference>
<reference evidence="3 4" key="1">
    <citation type="submission" date="2020-09" db="EMBL/GenBank/DDBJ databases">
        <title>TT11 complete genome.</title>
        <authorList>
            <person name="Wu Z."/>
        </authorList>
    </citation>
    <scope>NUCLEOTIDE SEQUENCE [LARGE SCALE GENOMIC DNA]</scope>
    <source>
        <strain evidence="3 4">TT11</strain>
    </source>
</reference>
<sequence>MKNLVVIFSLLLLISNAVNAQWTNRYPKVDGYGHHVYLEGYELPVLNTGPTDPAPSPTKNQVAFSAKGWLWLLNLETGHAKRITTSSGMDFKPNWSPDGTKIVFVRDDSSDTNLVLLDLNSMTETPLVNTNALDLDPIFSADGNFIYYASAKNGSFDLWKINIQTKESALLTTENSLERLPIPTHKGNQIVYLHKTGFSYDSVKLLDIETNSSTTLVQENFMSQIAFSLSKDNTTLAYTWPHGDGYELRLLNINIPESNMFLTKSNGLPLSPKFSYDGNWVYFSENNNNQVSEIKRISVNGGSPELLSISKWDWGTPTGKLKITSRVDGKKDAVRMSITDNNGHPIIPESGMIHSEGQHGIVFFYSPGEIEIEAPVGLINIHVVRGFSTVEHVQKTKLKAGTTSVDLNLERIWDANKAGWYALDNHFHLNYGGTNQLAPEDILLDLKAEDIDVAFPLVANLGNRFLEQDLFGWENEAKPLISFGQEVRSHFFGHLNLIKTKSLFWPWVWGPRYDIYKTDDRPNAEALRFARKQGGLGGYVHPVSIKDPFKEGGAKTIPVGFVADAVLGEVDILELGCLWTDEIGTAALWHEILNLGIPMALSAGSDVMNNMYRTMAIGATRLYIKPDENLTLSNCLNAIKNGKSFISNGPQLLLTLENNEVGDVVNIKKNKAKWKAVVHSPVPYESIEIFVNGLVVDTKKSKRGNTQTYSGTINIPKGGWVTARVSGNASKWPMMDSYAFAETSPIWFHQKGSTVPEAKMQAAKKLLKILNVSEETMKQGYGDSKIPHLLDHFSKARLKLENIISESKNN</sequence>
<feature type="chain" id="PRO_5035157108" evidence="2">
    <location>
        <begin position="21"/>
        <end position="810"/>
    </location>
</feature>
<dbReference type="NCBIfam" id="NF038032">
    <property type="entry name" value="CehA_McbA_metalo"/>
    <property type="match status" value="1"/>
</dbReference>
<evidence type="ECO:0000256" key="2">
    <source>
        <dbReference type="SAM" id="SignalP"/>
    </source>
</evidence>
<feature type="signal peptide" evidence="2">
    <location>
        <begin position="1"/>
        <end position="20"/>
    </location>
</feature>
<accession>A0A8J6PZJ1</accession>
<dbReference type="SUPFAM" id="SSF82171">
    <property type="entry name" value="DPP6 N-terminal domain-like"/>
    <property type="match status" value="1"/>
</dbReference>